<dbReference type="CDD" id="cd07984">
    <property type="entry name" value="LPLAT_LABLAT-like"/>
    <property type="match status" value="1"/>
</dbReference>
<organism evidence="7 8">
    <name type="scientific">Simiduia curdlanivorans</name>
    <dbReference type="NCBI Taxonomy" id="1492769"/>
    <lineage>
        <taxon>Bacteria</taxon>
        <taxon>Pseudomonadati</taxon>
        <taxon>Pseudomonadota</taxon>
        <taxon>Gammaproteobacteria</taxon>
        <taxon>Cellvibrionales</taxon>
        <taxon>Cellvibrionaceae</taxon>
        <taxon>Simiduia</taxon>
    </lineage>
</organism>
<protein>
    <submittedName>
        <fullName evidence="7">Lysophospholipid acyltransferase family protein</fullName>
    </submittedName>
</protein>
<evidence type="ECO:0000256" key="1">
    <source>
        <dbReference type="ARBA" id="ARBA00004533"/>
    </source>
</evidence>
<evidence type="ECO:0000256" key="3">
    <source>
        <dbReference type="ARBA" id="ARBA00022519"/>
    </source>
</evidence>
<comment type="subcellular location">
    <subcellularLocation>
        <location evidence="1">Cell inner membrane</location>
    </subcellularLocation>
</comment>
<gene>
    <name evidence="7" type="ORF">ACFOX3_02520</name>
</gene>
<keyword evidence="8" id="KW-1185">Reference proteome</keyword>
<evidence type="ECO:0000313" key="8">
    <source>
        <dbReference type="Proteomes" id="UP001595840"/>
    </source>
</evidence>
<sequence>MAKPKLLFKTRLLKGLLLAVALIPKPAAWGLSTLGAKIMLRLDARSACTTDENLRLAQPDLTDAQRRQLTVDSLSHTLFMAFELAKVWTQPWSKLAQTIAIKPESQALLDQVIDQQAGVVFLAPHIGNWELLGFYLQQQTPLTVLYQPGPSAAVNQLMLDRRESYGTKILPTNRQGVMGLFKSLKQGGSTGVLPDQVPEKAGGEFAPFFGVQAFTMTLIHNLIQRTGCRVVIAACLRNAAGFEIVIQEPVADIYADNLEQSLSGLNQSIEQLVLSAPEQYQWEYKRYRRLLPGEPKRYVKKKI</sequence>
<reference evidence="8" key="1">
    <citation type="journal article" date="2019" name="Int. J. Syst. Evol. Microbiol.">
        <title>The Global Catalogue of Microorganisms (GCM) 10K type strain sequencing project: providing services to taxonomists for standard genome sequencing and annotation.</title>
        <authorList>
            <consortium name="The Broad Institute Genomics Platform"/>
            <consortium name="The Broad Institute Genome Sequencing Center for Infectious Disease"/>
            <person name="Wu L."/>
            <person name="Ma J."/>
        </authorList>
    </citation>
    <scope>NUCLEOTIDE SEQUENCE [LARGE SCALE GENOMIC DNA]</scope>
    <source>
        <strain evidence="8">CECT 8570</strain>
    </source>
</reference>
<evidence type="ECO:0000256" key="5">
    <source>
        <dbReference type="ARBA" id="ARBA00023136"/>
    </source>
</evidence>
<dbReference type="Pfam" id="PF03279">
    <property type="entry name" value="Lip_A_acyltrans"/>
    <property type="match status" value="1"/>
</dbReference>
<accession>A0ABV8UZV2</accession>
<comment type="caution">
    <text evidence="7">The sequence shown here is derived from an EMBL/GenBank/DDBJ whole genome shotgun (WGS) entry which is preliminary data.</text>
</comment>
<keyword evidence="3" id="KW-0997">Cell inner membrane</keyword>
<dbReference type="InterPro" id="IPR004960">
    <property type="entry name" value="LipA_acyltrans"/>
</dbReference>
<dbReference type="EMBL" id="JBHSCX010000003">
    <property type="protein sequence ID" value="MFC4361156.1"/>
    <property type="molecule type" value="Genomic_DNA"/>
</dbReference>
<evidence type="ECO:0000256" key="2">
    <source>
        <dbReference type="ARBA" id="ARBA00022475"/>
    </source>
</evidence>
<keyword evidence="5" id="KW-0472">Membrane</keyword>
<proteinExistence type="predicted"/>
<keyword evidence="2" id="KW-1003">Cell membrane</keyword>
<dbReference type="PIRSF" id="PIRSF026649">
    <property type="entry name" value="MsbB"/>
    <property type="match status" value="1"/>
</dbReference>
<dbReference type="PANTHER" id="PTHR30606">
    <property type="entry name" value="LIPID A BIOSYNTHESIS LAUROYL ACYLTRANSFERASE"/>
    <property type="match status" value="1"/>
</dbReference>
<dbReference type="PANTHER" id="PTHR30606:SF10">
    <property type="entry name" value="PHOSPHATIDYLINOSITOL MANNOSIDE ACYLTRANSFERASE"/>
    <property type="match status" value="1"/>
</dbReference>
<keyword evidence="6 7" id="KW-0012">Acyltransferase</keyword>
<evidence type="ECO:0000256" key="6">
    <source>
        <dbReference type="ARBA" id="ARBA00023315"/>
    </source>
</evidence>
<name>A0ABV8UZV2_9GAMM</name>
<evidence type="ECO:0000256" key="4">
    <source>
        <dbReference type="ARBA" id="ARBA00022679"/>
    </source>
</evidence>
<evidence type="ECO:0000313" key="7">
    <source>
        <dbReference type="EMBL" id="MFC4361156.1"/>
    </source>
</evidence>
<dbReference type="RefSeq" id="WP_290260199.1">
    <property type="nucleotide sequence ID" value="NZ_JAUFQG010000004.1"/>
</dbReference>
<dbReference type="Proteomes" id="UP001595840">
    <property type="component" value="Unassembled WGS sequence"/>
</dbReference>
<keyword evidence="4" id="KW-0808">Transferase</keyword>
<dbReference type="GO" id="GO:0016746">
    <property type="term" value="F:acyltransferase activity"/>
    <property type="evidence" value="ECO:0007669"/>
    <property type="project" value="UniProtKB-KW"/>
</dbReference>